<gene>
    <name evidence="1" type="ORF">JHL16_34390</name>
</gene>
<comment type="caution">
    <text evidence="1">The sequence shown here is derived from an EMBL/GenBank/DDBJ whole genome shotgun (WGS) entry which is preliminary data.</text>
</comment>
<dbReference type="Proteomes" id="UP000616151">
    <property type="component" value="Unassembled WGS sequence"/>
</dbReference>
<reference evidence="1" key="1">
    <citation type="submission" date="2021-01" db="EMBL/GenBank/DDBJ databases">
        <authorList>
            <person name="Sun Q."/>
        </authorList>
    </citation>
    <scope>NUCLEOTIDE SEQUENCE</scope>
    <source>
        <strain evidence="1">YIM B02566</strain>
    </source>
</reference>
<accession>A0ACC5RG64</accession>
<keyword evidence="2" id="KW-1185">Reference proteome</keyword>
<sequence>MTLSAHKVLFSLITFAALLGFGWVLIVYVLSFRAAQWVVDRIEDGMAPRRPALRPVRRAYRPAYRTPYYRNSYMR</sequence>
<organism evidence="1 2">
    <name type="scientific">Taklimakanibacter albus</name>
    <dbReference type="NCBI Taxonomy" id="2800327"/>
    <lineage>
        <taxon>Bacteria</taxon>
        <taxon>Pseudomonadati</taxon>
        <taxon>Pseudomonadota</taxon>
        <taxon>Alphaproteobacteria</taxon>
        <taxon>Hyphomicrobiales</taxon>
        <taxon>Aestuariivirgaceae</taxon>
        <taxon>Taklimakanibacter</taxon>
    </lineage>
</organism>
<evidence type="ECO:0000313" key="2">
    <source>
        <dbReference type="Proteomes" id="UP000616151"/>
    </source>
</evidence>
<proteinExistence type="predicted"/>
<name>A0ACC5RG64_9HYPH</name>
<dbReference type="EMBL" id="JAENHL010000008">
    <property type="protein sequence ID" value="MBK1871506.1"/>
    <property type="molecule type" value="Genomic_DNA"/>
</dbReference>
<protein>
    <submittedName>
        <fullName evidence="1">Uncharacterized protein</fullName>
    </submittedName>
</protein>
<evidence type="ECO:0000313" key="1">
    <source>
        <dbReference type="EMBL" id="MBK1871506.1"/>
    </source>
</evidence>